<gene>
    <name evidence="3" type="ORF">Q31b_46350</name>
</gene>
<dbReference type="PROSITE" id="PS51257">
    <property type="entry name" value="PROKAR_LIPOPROTEIN"/>
    <property type="match status" value="1"/>
</dbReference>
<dbReference type="EMBL" id="SJPY01000007">
    <property type="protein sequence ID" value="TWU37846.1"/>
    <property type="molecule type" value="Genomic_DNA"/>
</dbReference>
<accession>A0A5C6DS25</accession>
<feature type="domain" description="DUF1570" evidence="2">
    <location>
        <begin position="217"/>
        <end position="345"/>
    </location>
</feature>
<dbReference type="Proteomes" id="UP000315471">
    <property type="component" value="Unassembled WGS sequence"/>
</dbReference>
<evidence type="ECO:0000259" key="2">
    <source>
        <dbReference type="Pfam" id="PF07607"/>
    </source>
</evidence>
<reference evidence="3 4" key="1">
    <citation type="submission" date="2019-02" db="EMBL/GenBank/DDBJ databases">
        <title>Deep-cultivation of Planctomycetes and their phenomic and genomic characterization uncovers novel biology.</title>
        <authorList>
            <person name="Wiegand S."/>
            <person name="Jogler M."/>
            <person name="Boedeker C."/>
            <person name="Pinto D."/>
            <person name="Vollmers J."/>
            <person name="Rivas-Marin E."/>
            <person name="Kohn T."/>
            <person name="Peeters S.H."/>
            <person name="Heuer A."/>
            <person name="Rast P."/>
            <person name="Oberbeckmann S."/>
            <person name="Bunk B."/>
            <person name="Jeske O."/>
            <person name="Meyerdierks A."/>
            <person name="Storesund J.E."/>
            <person name="Kallscheuer N."/>
            <person name="Luecker S."/>
            <person name="Lage O.M."/>
            <person name="Pohl T."/>
            <person name="Merkel B.J."/>
            <person name="Hornburger P."/>
            <person name="Mueller R.-W."/>
            <person name="Bruemmer F."/>
            <person name="Labrenz M."/>
            <person name="Spormann A.M."/>
            <person name="Op Den Camp H."/>
            <person name="Overmann J."/>
            <person name="Amann R."/>
            <person name="Jetten M.S.M."/>
            <person name="Mascher T."/>
            <person name="Medema M.H."/>
            <person name="Devos D.P."/>
            <person name="Kaster A.-K."/>
            <person name="Ovreas L."/>
            <person name="Rohde M."/>
            <person name="Galperin M.Y."/>
            <person name="Jogler C."/>
        </authorList>
    </citation>
    <scope>NUCLEOTIDE SEQUENCE [LARGE SCALE GENOMIC DNA]</scope>
    <source>
        <strain evidence="3 4">Q31b</strain>
    </source>
</reference>
<evidence type="ECO:0000313" key="3">
    <source>
        <dbReference type="EMBL" id="TWU37846.1"/>
    </source>
</evidence>
<dbReference type="OrthoDB" id="291356at2"/>
<keyword evidence="4" id="KW-1185">Reference proteome</keyword>
<protein>
    <recommendedName>
        <fullName evidence="2">DUF1570 domain-containing protein</fullName>
    </recommendedName>
</protein>
<sequence>MHLEQPRFGLGRTAAWALAPFRNAIVFVVVVVVGCLGGTVTVKAQVPSLIQFSVEGQRYEGMKLVSLAHEMLLIGRDGGLHTVDPRDQQSQIRELGEPYQPASVSELRNQLQSEFGAYFEVLTTQNFLVVQPRGRGNQWPDLFEKSHRGFISYMTRRGVNIRQGRFPMVAVVFPDEVAMYNEFRKRKIDMSRVSGVYSILSNRVITHDGGHSSMIAETVRHEAAHQSAFNSGVHSRVNDTPRWITEGIGQMFEPEGMLTSQSASQRRERANLESMMVIKKWVGPKENTEFALAMRSLVGGEEWFEDPAKIDYAYATSWAAMFYLAERQPKQFTAILNHTASRPPLVVYQRAQRIADFEKIVGMNIQDFSNRVMWFLRKM</sequence>
<dbReference type="AlphaFoldDB" id="A0A5C6DS25"/>
<keyword evidence="1" id="KW-1133">Transmembrane helix</keyword>
<keyword evidence="1" id="KW-0472">Membrane</keyword>
<dbReference type="InterPro" id="IPR011464">
    <property type="entry name" value="DUF1570"/>
</dbReference>
<dbReference type="Pfam" id="PF07607">
    <property type="entry name" value="DUF1570"/>
    <property type="match status" value="1"/>
</dbReference>
<comment type="caution">
    <text evidence="3">The sequence shown here is derived from an EMBL/GenBank/DDBJ whole genome shotgun (WGS) entry which is preliminary data.</text>
</comment>
<proteinExistence type="predicted"/>
<evidence type="ECO:0000313" key="4">
    <source>
        <dbReference type="Proteomes" id="UP000315471"/>
    </source>
</evidence>
<feature type="transmembrane region" description="Helical" evidence="1">
    <location>
        <begin position="21"/>
        <end position="42"/>
    </location>
</feature>
<organism evidence="3 4">
    <name type="scientific">Novipirellula aureliae</name>
    <dbReference type="NCBI Taxonomy" id="2527966"/>
    <lineage>
        <taxon>Bacteria</taxon>
        <taxon>Pseudomonadati</taxon>
        <taxon>Planctomycetota</taxon>
        <taxon>Planctomycetia</taxon>
        <taxon>Pirellulales</taxon>
        <taxon>Pirellulaceae</taxon>
        <taxon>Novipirellula</taxon>
    </lineage>
</organism>
<name>A0A5C6DS25_9BACT</name>
<keyword evidence="1" id="KW-0812">Transmembrane</keyword>
<dbReference type="RefSeq" id="WP_146601774.1">
    <property type="nucleotide sequence ID" value="NZ_SJPY01000007.1"/>
</dbReference>
<evidence type="ECO:0000256" key="1">
    <source>
        <dbReference type="SAM" id="Phobius"/>
    </source>
</evidence>